<comment type="caution">
    <text evidence="1">The sequence shown here is derived from an EMBL/GenBank/DDBJ whole genome shotgun (WGS) entry which is preliminary data.</text>
</comment>
<organism evidence="1 2">
    <name type="scientific">Saccharopolyspora taberi</name>
    <dbReference type="NCBI Taxonomy" id="60895"/>
    <lineage>
        <taxon>Bacteria</taxon>
        <taxon>Bacillati</taxon>
        <taxon>Actinomycetota</taxon>
        <taxon>Actinomycetes</taxon>
        <taxon>Pseudonocardiales</taxon>
        <taxon>Pseudonocardiaceae</taxon>
        <taxon>Saccharopolyspora</taxon>
    </lineage>
</organism>
<evidence type="ECO:0000313" key="2">
    <source>
        <dbReference type="Proteomes" id="UP001500979"/>
    </source>
</evidence>
<accession>A0ABN3V840</accession>
<name>A0ABN3V840_9PSEU</name>
<evidence type="ECO:0000313" key="1">
    <source>
        <dbReference type="EMBL" id="GAA2782984.1"/>
    </source>
</evidence>
<dbReference type="Proteomes" id="UP001500979">
    <property type="component" value="Unassembled WGS sequence"/>
</dbReference>
<sequence>MRHKWVRHGDNTRTCEACGMSVEHKPDRRYAWSLRPSKSVLVAGKHTSAGQVSTLKTLPGCVTDQLTVPADQQVQPRYGVFARLAGDKAVLRMTPAGNTTAGELHAAVFPNEDCAQRRAADLRMRLDTQHPGSEVWTAPL</sequence>
<keyword evidence="2" id="KW-1185">Reference proteome</keyword>
<proteinExistence type="predicted"/>
<dbReference type="EMBL" id="BAAAUX010000009">
    <property type="protein sequence ID" value="GAA2782984.1"/>
    <property type="molecule type" value="Genomic_DNA"/>
</dbReference>
<protein>
    <submittedName>
        <fullName evidence="1">Uncharacterized protein</fullName>
    </submittedName>
</protein>
<reference evidence="1 2" key="1">
    <citation type="journal article" date="2019" name="Int. J. Syst. Evol. Microbiol.">
        <title>The Global Catalogue of Microorganisms (GCM) 10K type strain sequencing project: providing services to taxonomists for standard genome sequencing and annotation.</title>
        <authorList>
            <consortium name="The Broad Institute Genomics Platform"/>
            <consortium name="The Broad Institute Genome Sequencing Center for Infectious Disease"/>
            <person name="Wu L."/>
            <person name="Ma J."/>
        </authorList>
    </citation>
    <scope>NUCLEOTIDE SEQUENCE [LARGE SCALE GENOMIC DNA]</scope>
    <source>
        <strain evidence="1 2">JCM 9383</strain>
    </source>
</reference>
<gene>
    <name evidence="1" type="ORF">GCM10010470_16180</name>
</gene>